<reference evidence="1 2" key="1">
    <citation type="journal article" date="2002" name="Proc. Natl. Acad. Sci. U.S.A.">
        <title>The complete genome of hyperthermophile Methanopyrus kandleri AV19 and monophyly of archaeal methanogens.</title>
        <authorList>
            <person name="Slesarev A.I."/>
            <person name="Mezhevaya K.V."/>
            <person name="Makarova K.S."/>
            <person name="Polushin N.N."/>
            <person name="Shcherbinina O.V."/>
            <person name="Shakhova V.V."/>
            <person name="Belova G.I."/>
            <person name="Aravind L."/>
            <person name="Natale D.A."/>
            <person name="Rogozin I.B."/>
            <person name="Tatusov R.L."/>
            <person name="Wolf Y.I."/>
            <person name="Stetter K.O."/>
            <person name="Malykh A.G."/>
            <person name="Koonin E.V."/>
            <person name="Kozyavkin S.A."/>
        </authorList>
    </citation>
    <scope>NUCLEOTIDE SEQUENCE [LARGE SCALE GENOMIC DNA]</scope>
    <source>
        <strain evidence="2">AV19 / DSM 6324 / JCM 9639 / NBRC 100938</strain>
    </source>
</reference>
<keyword evidence="2" id="KW-1185">Reference proteome</keyword>
<dbReference type="EMBL" id="AE009439">
    <property type="protein sequence ID" value="AAM02559.1"/>
    <property type="molecule type" value="Genomic_DNA"/>
</dbReference>
<sequence length="319" mass="35024">MLPYLVLGLVLALAPASGELLIRGSLSEDKAFLKEYLESEVLPKWKDDPRVIVDYSDWHHRLVYLPDRDLFVGTDGPATVTVGPGSVRVEVQLATVTEAGRESIQVSKSVRDPAVVANSGFDSVTVLVGDYVCGVEEKLVVGGPPYYIAVLKEGDRVIDREDLGGLSVSDVEYEVYSDRVVMRVLGFGEGGKPLAIIVTFDLKDGRILVDREEITDAALIEKLSGELVEYPEGAVLRTGSGVEPLYVKFGAPRDDPLVRFIDKVVRMYGQGASEEELRRVMSEHSNVEFLFPERGGGEESGLPVWVLPLLPVPLTVRRR</sequence>
<proteinExistence type="predicted"/>
<evidence type="ECO:0000313" key="1">
    <source>
        <dbReference type="EMBL" id="AAM02559.1"/>
    </source>
</evidence>
<gene>
    <name evidence="1" type="ordered locus">MK1346</name>
</gene>
<dbReference type="PaxDb" id="190192-MK1346"/>
<evidence type="ECO:0000313" key="2">
    <source>
        <dbReference type="Proteomes" id="UP000001826"/>
    </source>
</evidence>
<dbReference type="RefSeq" id="WP_011019714.1">
    <property type="nucleotide sequence ID" value="NC_003551.1"/>
</dbReference>
<accession>Q8TVP2</accession>
<dbReference type="GeneID" id="1477941"/>
<dbReference type="AlphaFoldDB" id="Q8TVP2"/>
<protein>
    <submittedName>
        <fullName evidence="1">Uncharacterized secreted protein specific for M.kandleri, MK-3 family</fullName>
    </submittedName>
</protein>
<dbReference type="KEGG" id="mka:MK1346"/>
<dbReference type="InParanoid" id="Q8TVP2"/>
<organism evidence="1 2">
    <name type="scientific">Methanopyrus kandleri (strain AV19 / DSM 6324 / JCM 9639 / NBRC 100938)</name>
    <dbReference type="NCBI Taxonomy" id="190192"/>
    <lineage>
        <taxon>Archaea</taxon>
        <taxon>Methanobacteriati</taxon>
        <taxon>Methanobacteriota</taxon>
        <taxon>Methanomada group</taxon>
        <taxon>Methanopyri</taxon>
        <taxon>Methanopyrales</taxon>
        <taxon>Methanopyraceae</taxon>
        <taxon>Methanopyrus</taxon>
    </lineage>
</organism>
<dbReference type="STRING" id="190192.MK1346"/>
<name>Q8TVP2_METKA</name>
<dbReference type="EnsemblBacteria" id="AAM02559">
    <property type="protein sequence ID" value="AAM02559"/>
    <property type="gene ID" value="MK1346"/>
</dbReference>
<dbReference type="Proteomes" id="UP000001826">
    <property type="component" value="Chromosome"/>
</dbReference>
<dbReference type="HOGENOM" id="CLU_870479_0_0_2"/>